<dbReference type="EMBL" id="JAEPQZ010000010">
    <property type="protein sequence ID" value="KAG2176168.1"/>
    <property type="molecule type" value="Genomic_DNA"/>
</dbReference>
<sequence>MFKKPVSIELIEPVVYIRGTADRTVQYNNIIRGYVVLHNTGTTAIQAVKLNLIGVAKTIWPEGIGADGNQTCDKKRFINQCIDIDLPHNNVTNRHYTAYSGYNRLPFEMFIPSNIPESIDCDLGFVEYKLVATVYKIRRFPFSSQLVTDMPIQLIRLPTDCTISGDGPVESVSISRALSNFGDYAITIEKQVVTPGTTLPVCLRVLSNVENARIEGVVVKIFERCTIRAPDKGVTRIINHKITLRRTDRISAKLGINLDDLGSGVAWEDRIFYEIPDDRKMRLHASTTYRDISVKHWIQVLVRLSVPNTNSEELDTQPRVFKEVMLDSKFCVLRAGALTEDLVTLPQYSEKIQGNDMSIAWGDLPEYAPECPSVQKPSNTANALLDLASPLHFSKRISYMMKRNKVGQENLSCSTSSGDMPRASTSSRFRFSCKPHTLSATEGLPFANQRYSHSIVHRLQSMDLL</sequence>
<dbReference type="SMART" id="SM01017">
    <property type="entry name" value="Arrestin_C"/>
    <property type="match status" value="1"/>
</dbReference>
<dbReference type="OrthoDB" id="2238745at2759"/>
<dbReference type="GO" id="GO:0005829">
    <property type="term" value="C:cytosol"/>
    <property type="evidence" value="ECO:0007669"/>
    <property type="project" value="TreeGrafter"/>
</dbReference>
<dbReference type="Proteomes" id="UP000654370">
    <property type="component" value="Unassembled WGS sequence"/>
</dbReference>
<dbReference type="InterPro" id="IPR050357">
    <property type="entry name" value="Arrestin_domain-protein"/>
</dbReference>
<dbReference type="InterPro" id="IPR011021">
    <property type="entry name" value="Arrestin-like_N"/>
</dbReference>
<reference evidence="2" key="1">
    <citation type="submission" date="2020-12" db="EMBL/GenBank/DDBJ databases">
        <title>Metabolic potential, ecology and presence of endohyphal bacteria is reflected in genomic diversity of Mucoromycotina.</title>
        <authorList>
            <person name="Muszewska A."/>
            <person name="Okrasinska A."/>
            <person name="Steczkiewicz K."/>
            <person name="Drgas O."/>
            <person name="Orlowska M."/>
            <person name="Perlinska-Lenart U."/>
            <person name="Aleksandrzak-Piekarczyk T."/>
            <person name="Szatraj K."/>
            <person name="Zielenkiewicz U."/>
            <person name="Pilsyk S."/>
            <person name="Malc E."/>
            <person name="Mieczkowski P."/>
            <person name="Kruszewska J.S."/>
            <person name="Biernat P."/>
            <person name="Pawlowska J."/>
        </authorList>
    </citation>
    <scope>NUCLEOTIDE SEQUENCE</scope>
    <source>
        <strain evidence="2">WA0000067209</strain>
    </source>
</reference>
<dbReference type="SUPFAM" id="SSF81296">
    <property type="entry name" value="E set domains"/>
    <property type="match status" value="1"/>
</dbReference>
<feature type="domain" description="Arrestin C-terminal-like" evidence="1">
    <location>
        <begin position="178"/>
        <end position="308"/>
    </location>
</feature>
<dbReference type="InterPro" id="IPR011022">
    <property type="entry name" value="Arrestin_C-like"/>
</dbReference>
<proteinExistence type="predicted"/>
<gene>
    <name evidence="2" type="ORF">INT43_005401</name>
</gene>
<keyword evidence="3" id="KW-1185">Reference proteome</keyword>
<dbReference type="GO" id="GO:0070086">
    <property type="term" value="P:ubiquitin-dependent endocytosis"/>
    <property type="evidence" value="ECO:0007669"/>
    <property type="project" value="TreeGrafter"/>
</dbReference>
<evidence type="ECO:0000313" key="3">
    <source>
        <dbReference type="Proteomes" id="UP000654370"/>
    </source>
</evidence>
<evidence type="ECO:0000259" key="1">
    <source>
        <dbReference type="SMART" id="SM01017"/>
    </source>
</evidence>
<evidence type="ECO:0000313" key="2">
    <source>
        <dbReference type="EMBL" id="KAG2176168.1"/>
    </source>
</evidence>
<comment type="caution">
    <text evidence="2">The sequence shown here is derived from an EMBL/GenBank/DDBJ whole genome shotgun (WGS) entry which is preliminary data.</text>
</comment>
<organism evidence="2 3">
    <name type="scientific">Mortierella isabellina</name>
    <name type="common">Filamentous fungus</name>
    <name type="synonym">Umbelopsis isabellina</name>
    <dbReference type="NCBI Taxonomy" id="91625"/>
    <lineage>
        <taxon>Eukaryota</taxon>
        <taxon>Fungi</taxon>
        <taxon>Fungi incertae sedis</taxon>
        <taxon>Mucoromycota</taxon>
        <taxon>Mucoromycotina</taxon>
        <taxon>Umbelopsidomycetes</taxon>
        <taxon>Umbelopsidales</taxon>
        <taxon>Umbelopsidaceae</taxon>
        <taxon>Umbelopsis</taxon>
    </lineage>
</organism>
<dbReference type="PANTHER" id="PTHR11188">
    <property type="entry name" value="ARRESTIN DOMAIN CONTAINING PROTEIN"/>
    <property type="match status" value="1"/>
</dbReference>
<dbReference type="GO" id="GO:0031625">
    <property type="term" value="F:ubiquitin protein ligase binding"/>
    <property type="evidence" value="ECO:0007669"/>
    <property type="project" value="TreeGrafter"/>
</dbReference>
<name>A0A8H7UDR1_MORIS</name>
<protein>
    <recommendedName>
        <fullName evidence="1">Arrestin C-terminal-like domain-containing protein</fullName>
    </recommendedName>
</protein>
<dbReference type="InterPro" id="IPR014752">
    <property type="entry name" value="Arrestin-like_C"/>
</dbReference>
<dbReference type="AlphaFoldDB" id="A0A8H7UDR1"/>
<dbReference type="PANTHER" id="PTHR11188:SF174">
    <property type="entry name" value="ARRESTIN-RELATED TRAFFICKING ADAPTER 10-RELATED"/>
    <property type="match status" value="1"/>
</dbReference>
<dbReference type="GO" id="GO:0030674">
    <property type="term" value="F:protein-macromolecule adaptor activity"/>
    <property type="evidence" value="ECO:0007669"/>
    <property type="project" value="TreeGrafter"/>
</dbReference>
<dbReference type="Pfam" id="PF00339">
    <property type="entry name" value="Arrestin_N"/>
    <property type="match status" value="1"/>
</dbReference>
<accession>A0A8H7UDR1</accession>
<dbReference type="InterPro" id="IPR014756">
    <property type="entry name" value="Ig_E-set"/>
</dbReference>
<dbReference type="Pfam" id="PF02752">
    <property type="entry name" value="Arrestin_C"/>
    <property type="match status" value="1"/>
</dbReference>
<dbReference type="Gene3D" id="2.60.40.640">
    <property type="match status" value="1"/>
</dbReference>